<proteinExistence type="inferred from homology"/>
<dbReference type="InterPro" id="IPR050694">
    <property type="entry name" value="LRRC14/PRAME"/>
</dbReference>
<evidence type="ECO:0000256" key="3">
    <source>
        <dbReference type="ARBA" id="ARBA00022737"/>
    </source>
</evidence>
<evidence type="ECO:0000313" key="5">
    <source>
        <dbReference type="RefSeq" id="XP_005092428.1"/>
    </source>
</evidence>
<dbReference type="InterPro" id="IPR001611">
    <property type="entry name" value="Leu-rich_rpt"/>
</dbReference>
<reference evidence="5" key="1">
    <citation type="submission" date="2025-08" db="UniProtKB">
        <authorList>
            <consortium name="RefSeq"/>
        </authorList>
    </citation>
    <scope>IDENTIFICATION</scope>
</reference>
<dbReference type="PANTHER" id="PTHR14224">
    <property type="entry name" value="SIMILAR TO PREFERENTIALLY EXPRESSED ANTIGEN IN MELANOMA-LIKE 3"/>
    <property type="match status" value="1"/>
</dbReference>
<dbReference type="InterPro" id="IPR032675">
    <property type="entry name" value="LRR_dom_sf"/>
</dbReference>
<sequence length="527" mass="58763">MAGAPMQGSQCLWYDHYKGSLFPLDLDAPPSCEQNRTSTSSLLEICCSYVVKDAAMTRAAIDCVPSILRVHMMEAALKGNHDRSIQALMSRWSLQSLVLSRLVPSVFTSLLPLYRPVYQSDLVRQGLRYTTALAHTFLECLRQVSSTKIRHLDITGFPTAEVILYYLCSHCMLAHNERRRNNMITLYNQALHLAQECHGSTPDSHSPLDTYFQNCLPENISVEIKLDAFVTSESCHSELCKALTVSAFPETRFRLVVERLSITCLGGERVLLLLKQLRPEEIRGLQLKYNSLENSHLLLMAPTLQSLTQLTALDLSCNHLNLYQASSALILQQVFAPLVHLRRLDLSNNRLKNQLATILSGISHPLQQLCLAACGLTPADVGALATCPHTLSLEELDLSENSLTPCYVSLGRILANISSCVKVLELENCRFTDEIVMSLTIHFSGFQNLLFLSLAGNTWTTSTVLTLTKGVAKLKKLKVLQLSYPYECHTDEASSEELELFKATVASLLEADDLLHTRPNKVELVLF</sequence>
<dbReference type="GeneID" id="101852829"/>
<gene>
    <name evidence="5" type="primary">LOC101852829</name>
</gene>
<dbReference type="SUPFAM" id="SSF52047">
    <property type="entry name" value="RNI-like"/>
    <property type="match status" value="1"/>
</dbReference>
<name>A0ABM0JFD6_APLCA</name>
<organism evidence="4 5">
    <name type="scientific">Aplysia californica</name>
    <name type="common">California sea hare</name>
    <dbReference type="NCBI Taxonomy" id="6500"/>
    <lineage>
        <taxon>Eukaryota</taxon>
        <taxon>Metazoa</taxon>
        <taxon>Spiralia</taxon>
        <taxon>Lophotrochozoa</taxon>
        <taxon>Mollusca</taxon>
        <taxon>Gastropoda</taxon>
        <taxon>Heterobranchia</taxon>
        <taxon>Euthyneura</taxon>
        <taxon>Tectipleura</taxon>
        <taxon>Aplysiida</taxon>
        <taxon>Aplysioidea</taxon>
        <taxon>Aplysiidae</taxon>
        <taxon>Aplysia</taxon>
    </lineage>
</organism>
<dbReference type="Gene3D" id="3.80.10.10">
    <property type="entry name" value="Ribonuclease Inhibitor"/>
    <property type="match status" value="1"/>
</dbReference>
<protein>
    <recommendedName>
        <fullName evidence="2">Leucine-rich repeat-containing protein 14</fullName>
    </recommendedName>
</protein>
<dbReference type="PANTHER" id="PTHR14224:SF37">
    <property type="entry name" value="LEUCINE-RICH REPEAT-CONTAINING PROTEIN 14"/>
    <property type="match status" value="1"/>
</dbReference>
<keyword evidence="3" id="KW-0677">Repeat</keyword>
<evidence type="ECO:0000256" key="2">
    <source>
        <dbReference type="ARBA" id="ARBA00014228"/>
    </source>
</evidence>
<dbReference type="Proteomes" id="UP000694888">
    <property type="component" value="Unplaced"/>
</dbReference>
<keyword evidence="4" id="KW-1185">Reference proteome</keyword>
<comment type="similarity">
    <text evidence="1">Belongs to the PRAME family. LRRC14 subfamily.</text>
</comment>
<accession>A0ABM0JFD6</accession>
<evidence type="ECO:0000256" key="1">
    <source>
        <dbReference type="ARBA" id="ARBA00009552"/>
    </source>
</evidence>
<dbReference type="Pfam" id="PF00560">
    <property type="entry name" value="LRR_1"/>
    <property type="match status" value="1"/>
</dbReference>
<dbReference type="RefSeq" id="XP_005092428.1">
    <property type="nucleotide sequence ID" value="XM_005092371.3"/>
</dbReference>
<evidence type="ECO:0000313" key="4">
    <source>
        <dbReference type="Proteomes" id="UP000694888"/>
    </source>
</evidence>